<proteinExistence type="predicted"/>
<evidence type="ECO:0000256" key="1">
    <source>
        <dbReference type="ARBA" id="ARBA00022723"/>
    </source>
</evidence>
<dbReference type="Pfam" id="PF00642">
    <property type="entry name" value="zf-CCCH"/>
    <property type="match status" value="1"/>
</dbReference>
<dbReference type="InterPro" id="IPR036855">
    <property type="entry name" value="Znf_CCCH_sf"/>
</dbReference>
<evidence type="ECO:0000259" key="7">
    <source>
        <dbReference type="PROSITE" id="PS50103"/>
    </source>
</evidence>
<dbReference type="InterPro" id="IPR047889">
    <property type="entry name" value="KHDC4_KH-I_second"/>
</dbReference>
<dbReference type="SMART" id="SM01174">
    <property type="entry name" value="DUF4205"/>
    <property type="match status" value="1"/>
</dbReference>
<feature type="region of interest" description="Disordered" evidence="6">
    <location>
        <begin position="155"/>
        <end position="187"/>
    </location>
</feature>
<name>A0A7J6P085_PEROL</name>
<dbReference type="PROSITE" id="PS50103">
    <property type="entry name" value="ZF_C3H1"/>
    <property type="match status" value="2"/>
</dbReference>
<feature type="zinc finger region" description="C3H1-type" evidence="5">
    <location>
        <begin position="204"/>
        <end position="231"/>
    </location>
</feature>
<accession>A0A7J6P085</accession>
<keyword evidence="2 5" id="KW-0863">Zinc-finger</keyword>
<dbReference type="GO" id="GO:0008270">
    <property type="term" value="F:zinc ion binding"/>
    <property type="evidence" value="ECO:0007669"/>
    <property type="project" value="UniProtKB-KW"/>
</dbReference>
<dbReference type="InterPro" id="IPR000571">
    <property type="entry name" value="Znf_CCCH"/>
</dbReference>
<dbReference type="InterPro" id="IPR025257">
    <property type="entry name" value="MINDY-3/4_CD"/>
</dbReference>
<evidence type="ECO:0000256" key="4">
    <source>
        <dbReference type="PROSITE-ProRule" id="PRU00117"/>
    </source>
</evidence>
<sequence>MHKDFPLVGRIIGPNGEHMKTIHAATGAKLRLRGKRSNFREGPENMESDEPMHLTVSNTSEVAYRRTCELVENHMKSVYDDYAVWCDQRGIPVPVIQMIVVEGKATESLEQKLNELYLAQNQAPPVPEAPPAPPSLIPIEHLVAFNYRNPDFNKKFGGKDGKGDGGATQGEKGNEVTNLEDDDDEGIVDPRLLQPEDPSLKPRADGSDVCRHWLKNRCNYGDMCSFKHIVAGPSLRGMVVPPGVAGPGVAPPRRPKKMDGAQGDLINAMSRLVPNIEEYPVHSPHIQLAFRIMSTTAAAAAVTEAAASPAPPSPPPMDPRRQQKRSMASLSMSEGMAGARGAAGIAGNMSSGGKINPFLAYQNDVSQAGDLSSCALVLMLEGTAPLKTVQLLDSVSAPDVALLEFQNNSDAYECQRHLDGTVLKIEGDTCVARVKQFSQEMEKHLRGLLETAAAASLQYQVARDGESILSDPEALGGPAANAGKWCARFVIGAERMHKDFPIVGRIIGPNGEHMKLIHHKTGAKLRLRGRRSNFREGPENKESDEPLHLCVSSHDEVSYRRTCEMVEHLMKGVYHDYGEWCAQRGIPIPAIQMIMVEGSTHESLEEKLQELYSSQNLTLPSPGSVEDEADKAVDPRLAEAHVPVFDASQTGPAYKRLRSDINSVSKVCRHWLRGQCHYGDRCSFRHVVPPGMAPPPQGVVFIQQPSAGNDDKPASSITMASGSDREVAFGRRAARPATTETLLPKGRSETAKFGRRAMNATGLSSVRPPVPYSNRLSGFAGGLLKRDAEGYQSDEDDTPSVFRRPCHQTAPRLGTAQAPASERIGSALSTELRRLVFGDAPGYPSGWRQGFCFADCGVPYCLVQARGGPCGVLAAVMAFMLKLMREEFPAGDGGLAIGSPSDRVLSSRGAMADILWGIAEASTGVVYPRAQSGETDTGLISFVYSALLTRGLNSVREDTDDPERVTMLGDHGYCTQELVNLLLVGKAASNTFDGHRDLDGLTLRGIQAASCPIGLLSLYEHFNHYSLLYAIGPDVDGDVVELRYFDQLMADEGEGMIEQCLRTRWQHHDISWNGRDPSILEFGEMGAFASRLWFCLPASRRATRTAMSNRHGDFAAVFFMAVISSASAATARAGLLRALVTINGQSGAEELSRLYALAGAAIEATAAEGETSLPHDSLWLGWSPKGDVTTNHKSFNDSRRSDKFPRLPVPLSVYSALARGLASQGRGTDCARLWDHVTKWRLLKPDSDFFEASLHCGATAKDPDLATRLLSEAEAHGVHLSHLARSHALGAVAHSRKHSRTAWELYASSGSSEGTCAVHSYSSMVASREPIACITFDRALTACSTNRWHNAVLSIVRSAEQSVRLFAACSFHALPQACQLSEAAIAHAIRAFRGARPSSEEVAITTAAAELRLRSAWGVIREDHRMTLRQMNAFVEVYCSLGYWQEAVSLVLSARERWPWMGDGAKTEESGCDGGDYANVHTFKPILAAVQGESFEEYFAVWDAMVLDCSVTPTPEMIKEALHHALVGLKSAKRVVQLLELAYSRGIAISPGPAGPTPTRCLPRLSREALILAHIDAPSGDGGFACHKPIPVTPPVHLVSFFEERHHNALSIDYIISATTTRGREFVRNTTSSWPVMAEANTRPHPLSPHPSPSSSPLHPNILVVDCQTWALCTLADTSDAIGTHDLSGTQPLDYRGSVRRDVQEPLNARILVTR</sequence>
<dbReference type="SUPFAM" id="SSF54791">
    <property type="entry name" value="Eukaryotic type KH-domain (KH-domain type I)"/>
    <property type="match status" value="2"/>
</dbReference>
<evidence type="ECO:0000313" key="8">
    <source>
        <dbReference type="EMBL" id="KAF4688731.1"/>
    </source>
</evidence>
<dbReference type="GO" id="GO:0003723">
    <property type="term" value="F:RNA binding"/>
    <property type="evidence" value="ECO:0007669"/>
    <property type="project" value="UniProtKB-UniRule"/>
</dbReference>
<keyword evidence="3 5" id="KW-0862">Zinc</keyword>
<dbReference type="Gene3D" id="3.30.1370.10">
    <property type="entry name" value="K Homology domain, type 1"/>
    <property type="match status" value="2"/>
</dbReference>
<dbReference type="InterPro" id="IPR031121">
    <property type="entry name" value="RIK/BLOM7"/>
</dbReference>
<dbReference type="Pfam" id="PF13898">
    <property type="entry name" value="MINDY-3_4_CD"/>
    <property type="match status" value="2"/>
</dbReference>
<feature type="domain" description="C3H1-type" evidence="7">
    <location>
        <begin position="662"/>
        <end position="689"/>
    </location>
</feature>
<protein>
    <recommendedName>
        <fullName evidence="7">C3H1-type domain-containing protein</fullName>
    </recommendedName>
</protein>
<dbReference type="GO" id="GO:0005634">
    <property type="term" value="C:nucleus"/>
    <property type="evidence" value="ECO:0007669"/>
    <property type="project" value="InterPro"/>
</dbReference>
<dbReference type="InterPro" id="IPR036612">
    <property type="entry name" value="KH_dom_type_1_sf"/>
</dbReference>
<organism evidence="8 9">
    <name type="scientific">Perkinsus olseni</name>
    <name type="common">Perkinsus atlanticus</name>
    <dbReference type="NCBI Taxonomy" id="32597"/>
    <lineage>
        <taxon>Eukaryota</taxon>
        <taxon>Sar</taxon>
        <taxon>Alveolata</taxon>
        <taxon>Perkinsozoa</taxon>
        <taxon>Perkinsea</taxon>
        <taxon>Perkinsida</taxon>
        <taxon>Perkinsidae</taxon>
        <taxon>Perkinsus</taxon>
    </lineage>
</organism>
<evidence type="ECO:0000256" key="2">
    <source>
        <dbReference type="ARBA" id="ARBA00022771"/>
    </source>
</evidence>
<dbReference type="SMART" id="SM00356">
    <property type="entry name" value="ZnF_C3H1"/>
    <property type="match status" value="2"/>
</dbReference>
<keyword evidence="1 5" id="KW-0479">Metal-binding</keyword>
<dbReference type="PANTHER" id="PTHR15744">
    <property type="entry name" value="BLOM7"/>
    <property type="match status" value="1"/>
</dbReference>
<dbReference type="Gene3D" id="4.10.1000.10">
    <property type="entry name" value="Zinc finger, CCCH-type"/>
    <property type="match status" value="2"/>
</dbReference>
<evidence type="ECO:0000256" key="6">
    <source>
        <dbReference type="SAM" id="MobiDB-lite"/>
    </source>
</evidence>
<dbReference type="OrthoDB" id="5989967at2759"/>
<reference evidence="8 9" key="1">
    <citation type="submission" date="2020-04" db="EMBL/GenBank/DDBJ databases">
        <title>Perkinsus olseni comparative genomics.</title>
        <authorList>
            <person name="Bogema D.R."/>
        </authorList>
    </citation>
    <scope>NUCLEOTIDE SEQUENCE [LARGE SCALE GENOMIC DNA]</scope>
    <source>
        <strain evidence="8">00978-12</strain>
    </source>
</reference>
<feature type="domain" description="C3H1-type" evidence="7">
    <location>
        <begin position="204"/>
        <end position="231"/>
    </location>
</feature>
<feature type="compositionally biased region" description="Acidic residues" evidence="6">
    <location>
        <begin position="178"/>
        <end position="187"/>
    </location>
</feature>
<gene>
    <name evidence="8" type="ORF">FOZ60_002473</name>
</gene>
<dbReference type="InterPro" id="IPR055256">
    <property type="entry name" value="KH_1_KHDC4/BBP-like"/>
</dbReference>
<dbReference type="Pfam" id="PF22675">
    <property type="entry name" value="KH-I_KHDC4-BBP"/>
    <property type="match status" value="2"/>
</dbReference>
<feature type="zinc finger region" description="C3H1-type" evidence="5">
    <location>
        <begin position="662"/>
        <end position="689"/>
    </location>
</feature>
<evidence type="ECO:0000256" key="5">
    <source>
        <dbReference type="PROSITE-ProRule" id="PRU00723"/>
    </source>
</evidence>
<keyword evidence="4" id="KW-0694">RNA-binding</keyword>
<dbReference type="PANTHER" id="PTHR15744:SF0">
    <property type="entry name" value="KH HOMOLOGY DOMAIN-CONTAINING PROTEIN 4"/>
    <property type="match status" value="1"/>
</dbReference>
<dbReference type="PROSITE" id="PS50084">
    <property type="entry name" value="KH_TYPE_1"/>
    <property type="match status" value="2"/>
</dbReference>
<dbReference type="EMBL" id="JABANP010000143">
    <property type="protein sequence ID" value="KAF4688731.1"/>
    <property type="molecule type" value="Genomic_DNA"/>
</dbReference>
<evidence type="ECO:0000313" key="9">
    <source>
        <dbReference type="Proteomes" id="UP000541610"/>
    </source>
</evidence>
<comment type="caution">
    <text evidence="8">The sequence shown here is derived from an EMBL/GenBank/DDBJ whole genome shotgun (WGS) entry which is preliminary data.</text>
</comment>
<feature type="region of interest" description="Disordered" evidence="6">
    <location>
        <begin position="304"/>
        <end position="333"/>
    </location>
</feature>
<dbReference type="SUPFAM" id="SSF90229">
    <property type="entry name" value="CCCH zinc finger"/>
    <property type="match status" value="1"/>
</dbReference>
<evidence type="ECO:0000256" key="3">
    <source>
        <dbReference type="ARBA" id="ARBA00022833"/>
    </source>
</evidence>
<dbReference type="CDD" id="cd22386">
    <property type="entry name" value="KH-I_KHDC4_rpt2"/>
    <property type="match status" value="2"/>
</dbReference>
<dbReference type="Proteomes" id="UP000541610">
    <property type="component" value="Unassembled WGS sequence"/>
</dbReference>